<evidence type="ECO:0000256" key="8">
    <source>
        <dbReference type="ARBA" id="ARBA00022967"/>
    </source>
</evidence>
<evidence type="ECO:0000256" key="7">
    <source>
        <dbReference type="ARBA" id="ARBA00022840"/>
    </source>
</evidence>
<keyword evidence="3" id="KW-1003">Cell membrane</keyword>
<dbReference type="SUPFAM" id="SSF52540">
    <property type="entry name" value="P-loop containing nucleoside triphosphate hydrolases"/>
    <property type="match status" value="1"/>
</dbReference>
<keyword evidence="4" id="KW-0997">Cell inner membrane</keyword>
<dbReference type="RefSeq" id="WP_092284899.1">
    <property type="nucleotide sequence ID" value="NZ_FOPJ01000004.1"/>
</dbReference>
<feature type="transmembrane region" description="Helical" evidence="12">
    <location>
        <begin position="238"/>
        <end position="261"/>
    </location>
</feature>
<dbReference type="FunFam" id="3.40.50.300:FF:000221">
    <property type="entry name" value="Multidrug ABC transporter ATP-binding protein"/>
    <property type="match status" value="1"/>
</dbReference>
<dbReference type="InterPro" id="IPR027417">
    <property type="entry name" value="P-loop_NTPase"/>
</dbReference>
<dbReference type="InterPro" id="IPR017871">
    <property type="entry name" value="ABC_transporter-like_CS"/>
</dbReference>
<dbReference type="InterPro" id="IPR011527">
    <property type="entry name" value="ABC1_TM_dom"/>
</dbReference>
<comment type="similarity">
    <text evidence="11">Belongs to the ABC transporter superfamily. Siderophore-Fe(3+) uptake transporter (SIUT) (TC 3.A.1.21) family.</text>
</comment>
<evidence type="ECO:0000256" key="10">
    <source>
        <dbReference type="ARBA" id="ARBA00023136"/>
    </source>
</evidence>
<dbReference type="PROSITE" id="PS50893">
    <property type="entry name" value="ABC_TRANSPORTER_2"/>
    <property type="match status" value="1"/>
</dbReference>
<dbReference type="Proteomes" id="UP000199065">
    <property type="component" value="Unassembled WGS sequence"/>
</dbReference>
<feature type="transmembrane region" description="Helical" evidence="12">
    <location>
        <begin position="49"/>
        <end position="66"/>
    </location>
</feature>
<dbReference type="Gene3D" id="1.20.1560.10">
    <property type="entry name" value="ABC transporter type 1, transmembrane domain"/>
    <property type="match status" value="1"/>
</dbReference>
<evidence type="ECO:0000313" key="16">
    <source>
        <dbReference type="Proteomes" id="UP000199065"/>
    </source>
</evidence>
<organism evidence="15 16">
    <name type="scientific">Corynebacterium spheniscorum</name>
    <dbReference type="NCBI Taxonomy" id="185761"/>
    <lineage>
        <taxon>Bacteria</taxon>
        <taxon>Bacillati</taxon>
        <taxon>Actinomycetota</taxon>
        <taxon>Actinomycetes</taxon>
        <taxon>Mycobacteriales</taxon>
        <taxon>Corynebacteriaceae</taxon>
        <taxon>Corynebacterium</taxon>
    </lineage>
</organism>
<dbReference type="InterPro" id="IPR039421">
    <property type="entry name" value="Type_1_exporter"/>
</dbReference>
<dbReference type="SMART" id="SM00382">
    <property type="entry name" value="AAA"/>
    <property type="match status" value="1"/>
</dbReference>
<evidence type="ECO:0000256" key="2">
    <source>
        <dbReference type="ARBA" id="ARBA00022448"/>
    </source>
</evidence>
<comment type="subcellular location">
    <subcellularLocation>
        <location evidence="1">Cell inner membrane</location>
        <topology evidence="1">Multi-pass membrane protein</topology>
    </subcellularLocation>
</comment>
<dbReference type="GO" id="GO:0005524">
    <property type="term" value="F:ATP binding"/>
    <property type="evidence" value="ECO:0007669"/>
    <property type="project" value="UniProtKB-KW"/>
</dbReference>
<dbReference type="Gene3D" id="3.40.50.300">
    <property type="entry name" value="P-loop containing nucleotide triphosphate hydrolases"/>
    <property type="match status" value="1"/>
</dbReference>
<evidence type="ECO:0000256" key="6">
    <source>
        <dbReference type="ARBA" id="ARBA00022741"/>
    </source>
</evidence>
<protein>
    <submittedName>
        <fullName evidence="15">ATP-binding cassette, subfamily B</fullName>
    </submittedName>
</protein>
<evidence type="ECO:0000256" key="5">
    <source>
        <dbReference type="ARBA" id="ARBA00022692"/>
    </source>
</evidence>
<gene>
    <name evidence="15" type="ORF">SAMN05660282_00922</name>
</gene>
<keyword evidence="7 15" id="KW-0067">ATP-binding</keyword>
<accession>A0A1I2S3F4</accession>
<dbReference type="Pfam" id="PF00005">
    <property type="entry name" value="ABC_tran"/>
    <property type="match status" value="1"/>
</dbReference>
<feature type="domain" description="ABC transporter" evidence="13">
    <location>
        <begin position="329"/>
        <end position="563"/>
    </location>
</feature>
<dbReference type="InterPro" id="IPR003593">
    <property type="entry name" value="AAA+_ATPase"/>
</dbReference>
<feature type="domain" description="ABC transmembrane type-1" evidence="14">
    <location>
        <begin position="16"/>
        <end position="296"/>
    </location>
</feature>
<feature type="transmembrane region" description="Helical" evidence="12">
    <location>
        <begin position="124"/>
        <end position="145"/>
    </location>
</feature>
<keyword evidence="8" id="KW-1278">Translocase</keyword>
<name>A0A1I2S3F4_9CORY</name>
<feature type="transmembrane region" description="Helical" evidence="12">
    <location>
        <begin position="20"/>
        <end position="43"/>
    </location>
</feature>
<dbReference type="PROSITE" id="PS00211">
    <property type="entry name" value="ABC_TRANSPORTER_1"/>
    <property type="match status" value="1"/>
</dbReference>
<dbReference type="GO" id="GO:0016887">
    <property type="term" value="F:ATP hydrolysis activity"/>
    <property type="evidence" value="ECO:0007669"/>
    <property type="project" value="InterPro"/>
</dbReference>
<dbReference type="AlphaFoldDB" id="A0A1I2S3F4"/>
<keyword evidence="10 12" id="KW-0472">Membrane</keyword>
<evidence type="ECO:0000256" key="12">
    <source>
        <dbReference type="SAM" id="Phobius"/>
    </source>
</evidence>
<evidence type="ECO:0000256" key="3">
    <source>
        <dbReference type="ARBA" id="ARBA00022475"/>
    </source>
</evidence>
<dbReference type="PROSITE" id="PS50929">
    <property type="entry name" value="ABC_TM1F"/>
    <property type="match status" value="1"/>
</dbReference>
<dbReference type="EMBL" id="FOPJ01000004">
    <property type="protein sequence ID" value="SFG44606.1"/>
    <property type="molecule type" value="Genomic_DNA"/>
</dbReference>
<reference evidence="15 16" key="1">
    <citation type="submission" date="2016-10" db="EMBL/GenBank/DDBJ databases">
        <authorList>
            <person name="de Groot N.N."/>
        </authorList>
    </citation>
    <scope>NUCLEOTIDE SEQUENCE [LARGE SCALE GENOMIC DNA]</scope>
    <source>
        <strain>J11</strain>
        <strain evidence="16">PG 39</strain>
    </source>
</reference>
<dbReference type="SUPFAM" id="SSF90123">
    <property type="entry name" value="ABC transporter transmembrane region"/>
    <property type="match status" value="1"/>
</dbReference>
<dbReference type="Pfam" id="PF00664">
    <property type="entry name" value="ABC_membrane"/>
    <property type="match status" value="1"/>
</dbReference>
<dbReference type="InterPro" id="IPR036640">
    <property type="entry name" value="ABC1_TM_sf"/>
</dbReference>
<dbReference type="GO" id="GO:0140359">
    <property type="term" value="F:ABC-type transporter activity"/>
    <property type="evidence" value="ECO:0007669"/>
    <property type="project" value="InterPro"/>
</dbReference>
<keyword evidence="6" id="KW-0547">Nucleotide-binding</keyword>
<evidence type="ECO:0000256" key="1">
    <source>
        <dbReference type="ARBA" id="ARBA00004429"/>
    </source>
</evidence>
<keyword evidence="16" id="KW-1185">Reference proteome</keyword>
<dbReference type="GO" id="GO:0005886">
    <property type="term" value="C:plasma membrane"/>
    <property type="evidence" value="ECO:0007669"/>
    <property type="project" value="UniProtKB-SubCell"/>
</dbReference>
<dbReference type="PANTHER" id="PTHR24221">
    <property type="entry name" value="ATP-BINDING CASSETTE SUB-FAMILY B"/>
    <property type="match status" value="1"/>
</dbReference>
<dbReference type="GO" id="GO:0034040">
    <property type="term" value="F:ATPase-coupled lipid transmembrane transporter activity"/>
    <property type="evidence" value="ECO:0007669"/>
    <property type="project" value="TreeGrafter"/>
</dbReference>
<evidence type="ECO:0000256" key="9">
    <source>
        <dbReference type="ARBA" id="ARBA00022989"/>
    </source>
</evidence>
<dbReference type="InterPro" id="IPR003439">
    <property type="entry name" value="ABC_transporter-like_ATP-bd"/>
</dbReference>
<evidence type="ECO:0000259" key="13">
    <source>
        <dbReference type="PROSITE" id="PS50893"/>
    </source>
</evidence>
<sequence length="580" mass="62749">MLKLLSDLVGIREVRALIVFYTLAAVLEGVTLALLIPFLQAFLDDPASAGRWLIALCVMGVLFLTLQTYTMLRSYRISVYDVCDALITRIANRVLELPLGWFNARREARIASAVSREINTLSHIASIVVPAIITAFTVPIVMIIAVVFVDWTLALVMVIAVLPLYWSWGRMRTAATEASEIETAASTTAAGRLIEYARLQPVLRATGVVQRGWGKLDDALAEEDVAVQNALKVKGRPAMAYATILQITFAVLLALGLYHVLNGRLDAVAFFALMVIVARMISPLAQSVLYASEIHNSVVALRSMHSIVGAEPLPEPSAEEATIPTRTAVSLTNVDFGYDAGRPVLKGINLEAAEGTMTALVGPSGSGKSTVLRLIGRFWDVDSGCVEIGGVDVRKIPTHELMAMTSMVFQDVYLFDTTIRENVRLARPDATDEELERAAKLARLDQVIEALPHGWDTQVGQGGLKLSGGERQRVSIARAFIKDAPILLLDEITSALDGENEAAITSVMRDLTRGRTVFVVAHRLSTVRDADQIVFLDPEPNGGPAHVAECGSPDEFLAAGGLYAEFAEASSAAGRWQITS</sequence>
<dbReference type="OrthoDB" id="9806127at2"/>
<feature type="transmembrane region" description="Helical" evidence="12">
    <location>
        <begin position="151"/>
        <end position="168"/>
    </location>
</feature>
<proteinExistence type="inferred from homology"/>
<keyword evidence="5 12" id="KW-0812">Transmembrane</keyword>
<evidence type="ECO:0000313" key="15">
    <source>
        <dbReference type="EMBL" id="SFG44606.1"/>
    </source>
</evidence>
<dbReference type="PANTHER" id="PTHR24221:SF654">
    <property type="entry name" value="ATP-BINDING CASSETTE SUB-FAMILY B MEMBER 6"/>
    <property type="match status" value="1"/>
</dbReference>
<keyword evidence="2" id="KW-0813">Transport</keyword>
<keyword evidence="9 12" id="KW-1133">Transmembrane helix</keyword>
<evidence type="ECO:0000256" key="4">
    <source>
        <dbReference type="ARBA" id="ARBA00022519"/>
    </source>
</evidence>
<evidence type="ECO:0000259" key="14">
    <source>
        <dbReference type="PROSITE" id="PS50929"/>
    </source>
</evidence>
<evidence type="ECO:0000256" key="11">
    <source>
        <dbReference type="ARBA" id="ARBA00023455"/>
    </source>
</evidence>
<dbReference type="STRING" id="185761.SAMN05660282_00922"/>